<evidence type="ECO:0000256" key="3">
    <source>
        <dbReference type="ARBA" id="ARBA00022491"/>
    </source>
</evidence>
<gene>
    <name evidence="11" type="ORF">Nepgr_027775</name>
</gene>
<feature type="region of interest" description="Disordered" evidence="9">
    <location>
        <begin position="1"/>
        <end position="25"/>
    </location>
</feature>
<dbReference type="PANTHER" id="PTHR31734:SF6">
    <property type="entry name" value="AUXIN-RESPONSIVE PROTEIN IAA11"/>
    <property type="match status" value="1"/>
</dbReference>
<evidence type="ECO:0000256" key="9">
    <source>
        <dbReference type="SAM" id="MobiDB-lite"/>
    </source>
</evidence>
<keyword evidence="5 8" id="KW-0804">Transcription</keyword>
<evidence type="ECO:0000256" key="6">
    <source>
        <dbReference type="ARBA" id="ARBA00023242"/>
    </source>
</evidence>
<evidence type="ECO:0000259" key="10">
    <source>
        <dbReference type="PROSITE" id="PS51745"/>
    </source>
</evidence>
<dbReference type="PANTHER" id="PTHR31734">
    <property type="entry name" value="AUXIN-RESPONSIVE PROTEIN IAA17"/>
    <property type="match status" value="1"/>
</dbReference>
<organism evidence="11 12">
    <name type="scientific">Nepenthes gracilis</name>
    <name type="common">Slender pitcher plant</name>
    <dbReference type="NCBI Taxonomy" id="150966"/>
    <lineage>
        <taxon>Eukaryota</taxon>
        <taxon>Viridiplantae</taxon>
        <taxon>Streptophyta</taxon>
        <taxon>Embryophyta</taxon>
        <taxon>Tracheophyta</taxon>
        <taxon>Spermatophyta</taxon>
        <taxon>Magnoliopsida</taxon>
        <taxon>eudicotyledons</taxon>
        <taxon>Gunneridae</taxon>
        <taxon>Pentapetalae</taxon>
        <taxon>Caryophyllales</taxon>
        <taxon>Nepenthaceae</taxon>
        <taxon>Nepenthes</taxon>
    </lineage>
</organism>
<comment type="subunit">
    <text evidence="8">Homodimers and heterodimers.</text>
</comment>
<protein>
    <recommendedName>
        <fullName evidence="8">Auxin-responsive protein</fullName>
    </recommendedName>
</protein>
<evidence type="ECO:0000313" key="11">
    <source>
        <dbReference type="EMBL" id="GMH25932.1"/>
    </source>
</evidence>
<dbReference type="Pfam" id="PF02309">
    <property type="entry name" value="AUX_IAA"/>
    <property type="match status" value="1"/>
</dbReference>
<dbReference type="GO" id="GO:0006355">
    <property type="term" value="P:regulation of DNA-templated transcription"/>
    <property type="evidence" value="ECO:0007669"/>
    <property type="project" value="InterPro"/>
</dbReference>
<keyword evidence="4 8" id="KW-0805">Transcription regulation</keyword>
<dbReference type="InterPro" id="IPR003311">
    <property type="entry name" value="AUX_IAA"/>
</dbReference>
<dbReference type="GO" id="GO:0005634">
    <property type="term" value="C:nucleus"/>
    <property type="evidence" value="ECO:0007669"/>
    <property type="project" value="UniProtKB-SubCell"/>
</dbReference>
<dbReference type="Proteomes" id="UP001279734">
    <property type="component" value="Unassembled WGS sequence"/>
</dbReference>
<evidence type="ECO:0000256" key="5">
    <source>
        <dbReference type="ARBA" id="ARBA00023163"/>
    </source>
</evidence>
<dbReference type="InterPro" id="IPR053793">
    <property type="entry name" value="PB1-like"/>
</dbReference>
<comment type="caution">
    <text evidence="11">The sequence shown here is derived from an EMBL/GenBank/DDBJ whole genome shotgun (WGS) entry which is preliminary data.</text>
</comment>
<dbReference type="EMBL" id="BSYO01000030">
    <property type="protein sequence ID" value="GMH25932.1"/>
    <property type="molecule type" value="Genomic_DNA"/>
</dbReference>
<evidence type="ECO:0000256" key="1">
    <source>
        <dbReference type="ARBA" id="ARBA00004123"/>
    </source>
</evidence>
<sequence>MGVVPGAGFSSGGSTSGGSSSTVSELEVVAEQDSNTGLSSVEVSSYPDEAELELGLGLSIGGGGSGCGLKVVGKQVPRILTANDLPSIVSRPLTASPSLTCSSSVGITNNNNNLFSGTKRTADSVTSPTGVSQVVGWPPIRAYRVNSLANQAKSLATGEPVLSINECKGNGVVHGAGDKADANPMQKGHHKSSLFVKVNMDGNGIGRKIDLNAQSNYESLALTLEEMFTIPTRATNILKSSGEVNGVVMKASTKSSKLSDGSSDYVLTYEDKEGDWMLVGDVPWGMFIGSVKRMRIVKTSEVNGLAQGFEE</sequence>
<evidence type="ECO:0000256" key="4">
    <source>
        <dbReference type="ARBA" id="ARBA00023015"/>
    </source>
</evidence>
<evidence type="ECO:0000313" key="12">
    <source>
        <dbReference type="Proteomes" id="UP001279734"/>
    </source>
</evidence>
<proteinExistence type="inferred from homology"/>
<feature type="domain" description="PB1" evidence="10">
    <location>
        <begin position="193"/>
        <end position="299"/>
    </location>
</feature>
<dbReference type="AlphaFoldDB" id="A0AAD3Y1J0"/>
<comment type="subcellular location">
    <subcellularLocation>
        <location evidence="1 8">Nucleus</location>
    </subcellularLocation>
</comment>
<evidence type="ECO:0000256" key="2">
    <source>
        <dbReference type="ARBA" id="ARBA00006728"/>
    </source>
</evidence>
<keyword evidence="6 8" id="KW-0539">Nucleus</keyword>
<comment type="similarity">
    <text evidence="2 8">Belongs to the Aux/IAA family.</text>
</comment>
<evidence type="ECO:0000256" key="7">
    <source>
        <dbReference type="ARBA" id="ARBA00023294"/>
    </source>
</evidence>
<keyword evidence="3 8" id="KW-0678">Repressor</keyword>
<dbReference type="PROSITE" id="PS51745">
    <property type="entry name" value="PB1"/>
    <property type="match status" value="1"/>
</dbReference>
<accession>A0AAD3Y1J0</accession>
<evidence type="ECO:0000256" key="8">
    <source>
        <dbReference type="RuleBase" id="RU004549"/>
    </source>
</evidence>
<dbReference type="SUPFAM" id="SSF54277">
    <property type="entry name" value="CAD &amp; PB1 domains"/>
    <property type="match status" value="1"/>
</dbReference>
<dbReference type="InterPro" id="IPR033389">
    <property type="entry name" value="AUX/IAA_dom"/>
</dbReference>
<dbReference type="GO" id="GO:0009734">
    <property type="term" value="P:auxin-activated signaling pathway"/>
    <property type="evidence" value="ECO:0007669"/>
    <property type="project" value="UniProtKB-UniRule"/>
</dbReference>
<comment type="function">
    <text evidence="8">Aux/IAA proteins are short-lived transcriptional factors that function as repressors of early auxin response genes at low auxin concentrations.</text>
</comment>
<keyword evidence="7 8" id="KW-0927">Auxin signaling pathway</keyword>
<dbReference type="Gene3D" id="3.10.20.90">
    <property type="entry name" value="Phosphatidylinositol 3-kinase Catalytic Subunit, Chain A, domain 1"/>
    <property type="match status" value="1"/>
</dbReference>
<reference evidence="11" key="1">
    <citation type="submission" date="2023-05" db="EMBL/GenBank/DDBJ databases">
        <title>Nepenthes gracilis genome sequencing.</title>
        <authorList>
            <person name="Fukushima K."/>
        </authorList>
    </citation>
    <scope>NUCLEOTIDE SEQUENCE</scope>
    <source>
        <strain evidence="11">SING2019-196</strain>
    </source>
</reference>
<name>A0AAD3Y1J0_NEPGR</name>
<keyword evidence="12" id="KW-1185">Reference proteome</keyword>